<dbReference type="AlphaFoldDB" id="A0A101LZG1"/>
<reference evidence="1" key="1">
    <citation type="journal article" date="2015" name="Genome Biol. Evol.">
        <title>Organellar Genomes of White Spruce (Picea glauca): Assembly and Annotation.</title>
        <authorList>
            <person name="Jackman S.D."/>
            <person name="Warren R.L."/>
            <person name="Gibb E.A."/>
            <person name="Vandervalk B.P."/>
            <person name="Mohamadi H."/>
            <person name="Chu J."/>
            <person name="Raymond A."/>
            <person name="Pleasance S."/>
            <person name="Coope R."/>
            <person name="Wildung M.R."/>
            <person name="Ritland C.E."/>
            <person name="Bousquet J."/>
            <person name="Jones S.J."/>
            <person name="Bohlmann J."/>
            <person name="Birol I."/>
        </authorList>
    </citation>
    <scope>NUCLEOTIDE SEQUENCE [LARGE SCALE GENOMIC DNA]</scope>
    <source>
        <tissue evidence="1">Flushing bud</tissue>
    </source>
</reference>
<protein>
    <submittedName>
        <fullName evidence="1">Uncharacterized protein</fullName>
    </submittedName>
</protein>
<evidence type="ECO:0000313" key="1">
    <source>
        <dbReference type="EMBL" id="KUM48120.1"/>
    </source>
</evidence>
<comment type="caution">
    <text evidence="1">The sequence shown here is derived from an EMBL/GenBank/DDBJ whole genome shotgun (WGS) entry which is preliminary data.</text>
</comment>
<proteinExistence type="predicted"/>
<organism evidence="1">
    <name type="scientific">Picea glauca</name>
    <name type="common">White spruce</name>
    <name type="synonym">Pinus glauca</name>
    <dbReference type="NCBI Taxonomy" id="3330"/>
    <lineage>
        <taxon>Eukaryota</taxon>
        <taxon>Viridiplantae</taxon>
        <taxon>Streptophyta</taxon>
        <taxon>Embryophyta</taxon>
        <taxon>Tracheophyta</taxon>
        <taxon>Spermatophyta</taxon>
        <taxon>Pinopsida</taxon>
        <taxon>Pinidae</taxon>
        <taxon>Conifers I</taxon>
        <taxon>Pinales</taxon>
        <taxon>Pinaceae</taxon>
        <taxon>Picea</taxon>
    </lineage>
</organism>
<name>A0A101LZG1_PICGL</name>
<dbReference type="EMBL" id="LKAM01000006">
    <property type="protein sequence ID" value="KUM48120.1"/>
    <property type="molecule type" value="Genomic_DNA"/>
</dbReference>
<geneLocation type="mitochondrion" evidence="1"/>
<sequence>MKKYACPMKWLLLPAPITNHCNKNKNSVYRFYQLVEYLQTHIFPVVIVPKEESIGSAFPVRPIQIFTTTLDSLSDRPGEGWGAITTGMLAWHLSN</sequence>
<accession>A0A101LZG1</accession>
<keyword evidence="1" id="KW-0496">Mitochondrion</keyword>
<gene>
    <name evidence="1" type="ORF">ABT39_MTgene5116</name>
</gene>